<evidence type="ECO:0000313" key="5">
    <source>
        <dbReference type="EMBL" id="PRQ17057.1"/>
    </source>
</evidence>
<dbReference type="Gramene" id="PRQ17057">
    <property type="protein sequence ID" value="PRQ17057"/>
    <property type="gene ID" value="RchiOBHm_Chr7g0190921"/>
</dbReference>
<comment type="similarity">
    <text evidence="1">Belongs to the cytochrome P450 family.</text>
</comment>
<dbReference type="GO" id="GO:0020037">
    <property type="term" value="F:heme binding"/>
    <property type="evidence" value="ECO:0007669"/>
    <property type="project" value="InterPro"/>
</dbReference>
<dbReference type="Gene3D" id="1.10.630.10">
    <property type="entry name" value="Cytochrome P450"/>
    <property type="match status" value="1"/>
</dbReference>
<comment type="caution">
    <text evidence="5">The sequence shown here is derived from an EMBL/GenBank/DDBJ whole genome shotgun (WGS) entry which is preliminary data.</text>
</comment>
<feature type="region of interest" description="Disordered" evidence="4">
    <location>
        <begin position="99"/>
        <end position="135"/>
    </location>
</feature>
<dbReference type="PANTHER" id="PTHR47955:SF15">
    <property type="entry name" value="CYTOCHROME P450 71A2-LIKE"/>
    <property type="match status" value="1"/>
</dbReference>
<keyword evidence="5" id="KW-0560">Oxidoreductase</keyword>
<accession>A0A2P6P544</accession>
<organism evidence="5 6">
    <name type="scientific">Rosa chinensis</name>
    <name type="common">China rose</name>
    <dbReference type="NCBI Taxonomy" id="74649"/>
    <lineage>
        <taxon>Eukaryota</taxon>
        <taxon>Viridiplantae</taxon>
        <taxon>Streptophyta</taxon>
        <taxon>Embryophyta</taxon>
        <taxon>Tracheophyta</taxon>
        <taxon>Spermatophyta</taxon>
        <taxon>Magnoliopsida</taxon>
        <taxon>eudicotyledons</taxon>
        <taxon>Gunneridae</taxon>
        <taxon>Pentapetalae</taxon>
        <taxon>rosids</taxon>
        <taxon>fabids</taxon>
        <taxon>Rosales</taxon>
        <taxon>Rosaceae</taxon>
        <taxon>Rosoideae</taxon>
        <taxon>Rosoideae incertae sedis</taxon>
        <taxon>Rosa</taxon>
    </lineage>
</organism>
<dbReference type="PANTHER" id="PTHR47955">
    <property type="entry name" value="CYTOCHROME P450 FAMILY 71 PROTEIN"/>
    <property type="match status" value="1"/>
</dbReference>
<dbReference type="InterPro" id="IPR036396">
    <property type="entry name" value="Cyt_P450_sf"/>
</dbReference>
<keyword evidence="6" id="KW-1185">Reference proteome</keyword>
<dbReference type="InterPro" id="IPR001128">
    <property type="entry name" value="Cyt_P450"/>
</dbReference>
<dbReference type="Proteomes" id="UP000238479">
    <property type="component" value="Chromosome 7"/>
</dbReference>
<keyword evidence="3" id="KW-0408">Iron</keyword>
<dbReference type="Pfam" id="PF00067">
    <property type="entry name" value="p450"/>
    <property type="match status" value="1"/>
</dbReference>
<evidence type="ECO:0000256" key="4">
    <source>
        <dbReference type="SAM" id="MobiDB-lite"/>
    </source>
</evidence>
<gene>
    <name evidence="5" type="ORF">RchiOBHm_Chr7g0190921</name>
</gene>
<evidence type="ECO:0000313" key="6">
    <source>
        <dbReference type="Proteomes" id="UP000238479"/>
    </source>
</evidence>
<proteinExistence type="inferred from homology"/>
<sequence>MAELINQTFLSLVLVAVFRSLSYYTIGFPVLLRSTNDSPPSPPKLPIIGNLHQLGSSPHCSLQALSQVHGPRMLLHFGSVPVLVVSSAEAAREIMKTHESMTRLSAAGPSPPSSQSFSTTQKMWPQHLTASTGGR</sequence>
<dbReference type="GO" id="GO:0005506">
    <property type="term" value="F:iron ion binding"/>
    <property type="evidence" value="ECO:0007669"/>
    <property type="project" value="InterPro"/>
</dbReference>
<evidence type="ECO:0000256" key="2">
    <source>
        <dbReference type="ARBA" id="ARBA00022723"/>
    </source>
</evidence>
<keyword evidence="2" id="KW-0479">Metal-binding</keyword>
<dbReference type="GO" id="GO:0102876">
    <property type="term" value="F:psoralen synthase (NADPH) activity"/>
    <property type="evidence" value="ECO:0007669"/>
    <property type="project" value="UniProtKB-EC"/>
</dbReference>
<evidence type="ECO:0000256" key="3">
    <source>
        <dbReference type="ARBA" id="ARBA00023004"/>
    </source>
</evidence>
<dbReference type="EC" id="1.14.14.141" evidence="5"/>
<dbReference type="SUPFAM" id="SSF48264">
    <property type="entry name" value="Cytochrome P450"/>
    <property type="match status" value="1"/>
</dbReference>
<evidence type="ECO:0000256" key="1">
    <source>
        <dbReference type="ARBA" id="ARBA00010617"/>
    </source>
</evidence>
<dbReference type="EMBL" id="PDCK01000045">
    <property type="protein sequence ID" value="PRQ17057.1"/>
    <property type="molecule type" value="Genomic_DNA"/>
</dbReference>
<protein>
    <submittedName>
        <fullName evidence="5">Putative psoralen synthase</fullName>
        <ecNumber evidence="5">1.14.14.141</ecNumber>
    </submittedName>
</protein>
<dbReference type="AlphaFoldDB" id="A0A2P6P544"/>
<name>A0A2P6P544_ROSCH</name>
<reference evidence="5 6" key="1">
    <citation type="journal article" date="2018" name="Nat. Genet.">
        <title>The Rosa genome provides new insights in the design of modern roses.</title>
        <authorList>
            <person name="Bendahmane M."/>
        </authorList>
    </citation>
    <scope>NUCLEOTIDE SEQUENCE [LARGE SCALE GENOMIC DNA]</scope>
    <source>
        <strain evidence="6">cv. Old Blush</strain>
    </source>
</reference>